<dbReference type="Proteomes" id="UP000793456">
    <property type="component" value="Chromosome XI"/>
</dbReference>
<reference evidence="1" key="1">
    <citation type="submission" date="2018-11" db="EMBL/GenBank/DDBJ databases">
        <title>The sequence and de novo assembly of Larimichthys crocea genome using PacBio and Hi-C technologies.</title>
        <authorList>
            <person name="Xu P."/>
            <person name="Chen B."/>
            <person name="Zhou Z."/>
            <person name="Ke Q."/>
            <person name="Wu Y."/>
            <person name="Bai H."/>
            <person name="Pu F."/>
        </authorList>
    </citation>
    <scope>NUCLEOTIDE SEQUENCE</scope>
    <source>
        <tissue evidence="1">Muscle</tissue>
    </source>
</reference>
<comment type="caution">
    <text evidence="1">The sequence shown here is derived from an EMBL/GenBank/DDBJ whole genome shotgun (WGS) entry which is preliminary data.</text>
</comment>
<sequence length="903" mass="101604">MNLEEYFKRIGFHGSFDKPDLATLKLIHKHHVMSVPFENLSIHCGERNIMDLEVIYNKIVRSSRGGWCLENNFLFGWVLREMGYDTTRLASRVFNSGLNDFYPIATHLINKAIIDGKAYITDVSFGVSSQPWEPLELVSGKDQPQAAGVFRLIDKGDFWVLEKTGRKPEVLNPDFAKSSLVNRKETKQIYCFTLIPREVDHFFEPSHILQTDPNSLFINKSICSLQTPTGFRALFGWTYTCPSAERKQRHAVSQQQAARTSRHELLGAGRRSESFREKTDRVCLLFATCNRQVENDSDSSVCLYGYWGLELVNRSRHTEGSSRSVCRSTGAAVTVHAAVGTLTGAEMGKSKTTKFKRPQFNSVGLPVNAVKEEEEGEEEHDDDSCPAAELLEKLHPQFLVYNILAVLHEEVSDFYEYISPRPEEEKMRLEVVDRIKGVIHDLWPSAEVQVFGSFSTGLYLPTSDIDLVVFGKWETLPLWTLEEALRKRNIADENSIKVLDKATVPIIKLTDSFTEVKVDISFNVKSGVKAARLIKEFKEKYPVLPYLVLVLKQFLLQRDLNEVFTGGIGSYSLFLMAVSFLQLHYREDVCSPNINIGVLLIEFFELYGRQFNYLKTGIRIKDGGCYVAKDEVQKNMMDGYRPSVLYIEDPLQPDNDVGRSSYGVMQVKQAFDYAYVVLSHAVSPIAKYYPNNETESVLGRIIRVTQEVDEYREWIRKNWGNPSQNELPLNRNDVTLFESQQLDECNNNVPDDDDYVVVVLPSAPHSKTSSNSSSPSPSLRSSPSSSPLSPSSTSSTSSSSDADSDGTPCKTAKQQPGRGSSAHREKSAVVSNHRTQSHNTSTPSGSNKGGKARMSRSHQKSGHHGQQSSSSSTKSHQSNKPHHQGNSKKRKNVRDSTQEDLCR</sequence>
<dbReference type="EMBL" id="CM011684">
    <property type="protein sequence ID" value="TMS13287.1"/>
    <property type="molecule type" value="Genomic_DNA"/>
</dbReference>
<accession>A0ACD3R1T4</accession>
<gene>
    <name evidence="1" type="ORF">E3U43_018362</name>
</gene>
<evidence type="ECO:0000313" key="1">
    <source>
        <dbReference type="EMBL" id="TMS13287.1"/>
    </source>
</evidence>
<protein>
    <submittedName>
        <fullName evidence="1">Uncharacterized protein</fullName>
    </submittedName>
</protein>
<proteinExistence type="predicted"/>
<evidence type="ECO:0000313" key="2">
    <source>
        <dbReference type="Proteomes" id="UP000793456"/>
    </source>
</evidence>
<organism evidence="1 2">
    <name type="scientific">Larimichthys crocea</name>
    <name type="common">Large yellow croaker</name>
    <name type="synonym">Pseudosciaena crocea</name>
    <dbReference type="NCBI Taxonomy" id="215358"/>
    <lineage>
        <taxon>Eukaryota</taxon>
        <taxon>Metazoa</taxon>
        <taxon>Chordata</taxon>
        <taxon>Craniata</taxon>
        <taxon>Vertebrata</taxon>
        <taxon>Euteleostomi</taxon>
        <taxon>Actinopterygii</taxon>
        <taxon>Neopterygii</taxon>
        <taxon>Teleostei</taxon>
        <taxon>Neoteleostei</taxon>
        <taxon>Acanthomorphata</taxon>
        <taxon>Eupercaria</taxon>
        <taxon>Sciaenidae</taxon>
        <taxon>Larimichthys</taxon>
    </lineage>
</organism>
<keyword evidence="2" id="KW-1185">Reference proteome</keyword>
<name>A0ACD3R1T4_LARCR</name>